<dbReference type="EMBL" id="CAUJNA010003447">
    <property type="protein sequence ID" value="CAJ1402297.1"/>
    <property type="molecule type" value="Genomic_DNA"/>
</dbReference>
<protein>
    <submittedName>
        <fullName evidence="2">Uncharacterized protein</fullName>
    </submittedName>
</protein>
<reference evidence="2" key="1">
    <citation type="submission" date="2023-08" db="EMBL/GenBank/DDBJ databases">
        <authorList>
            <person name="Chen Y."/>
            <person name="Shah S."/>
            <person name="Dougan E. K."/>
            <person name="Thang M."/>
            <person name="Chan C."/>
        </authorList>
    </citation>
    <scope>NUCLEOTIDE SEQUENCE</scope>
</reference>
<feature type="compositionally biased region" description="Pro residues" evidence="1">
    <location>
        <begin position="207"/>
        <end position="218"/>
    </location>
</feature>
<dbReference type="Proteomes" id="UP001178507">
    <property type="component" value="Unassembled WGS sequence"/>
</dbReference>
<proteinExistence type="predicted"/>
<feature type="compositionally biased region" description="Low complexity" evidence="1">
    <location>
        <begin position="1"/>
        <end position="24"/>
    </location>
</feature>
<gene>
    <name evidence="2" type="ORF">EVOR1521_LOCUS25221</name>
</gene>
<feature type="region of interest" description="Disordered" evidence="1">
    <location>
        <begin position="207"/>
        <end position="256"/>
    </location>
</feature>
<keyword evidence="3" id="KW-1185">Reference proteome</keyword>
<evidence type="ECO:0000313" key="2">
    <source>
        <dbReference type="EMBL" id="CAJ1402297.1"/>
    </source>
</evidence>
<evidence type="ECO:0000313" key="3">
    <source>
        <dbReference type="Proteomes" id="UP001178507"/>
    </source>
</evidence>
<accession>A0AA36JAX5</accession>
<feature type="compositionally biased region" description="Low complexity" evidence="1">
    <location>
        <begin position="219"/>
        <end position="238"/>
    </location>
</feature>
<organism evidence="2 3">
    <name type="scientific">Effrenium voratum</name>
    <dbReference type="NCBI Taxonomy" id="2562239"/>
    <lineage>
        <taxon>Eukaryota</taxon>
        <taxon>Sar</taxon>
        <taxon>Alveolata</taxon>
        <taxon>Dinophyceae</taxon>
        <taxon>Suessiales</taxon>
        <taxon>Symbiodiniaceae</taxon>
        <taxon>Effrenium</taxon>
    </lineage>
</organism>
<name>A0AA36JAX5_9DINO</name>
<evidence type="ECO:0000256" key="1">
    <source>
        <dbReference type="SAM" id="MobiDB-lite"/>
    </source>
</evidence>
<comment type="caution">
    <text evidence="2">The sequence shown here is derived from an EMBL/GenBank/DDBJ whole genome shotgun (WGS) entry which is preliminary data.</text>
</comment>
<feature type="region of interest" description="Disordered" evidence="1">
    <location>
        <begin position="1"/>
        <end position="29"/>
    </location>
</feature>
<dbReference type="AlphaFoldDB" id="A0AA36JAX5"/>
<sequence length="273" mass="28855">MTGTVGAPPGLSSPGPSPSNGANAEMDARQISAKIAQQVQTLLQQARVSSEQKVTAELKLLHNVMQEMDLRLDTLNKQLDEVPQASKESLEQAAVVAALAKVEQQWGKELGKLKGELQQTIFAHNHNADLMKHQKETLDRIRQEIDSRSAPHPEKVKAAQAQVATLEHVAEGMQKKKLDLLLQRVSALEAKLTSFWTGPGYATPAVPPAPATPPPAAPPAAAVPSAAPSAAPVRSGPPGLDVYAPANEGEDEDEDELQAVIGKALAAATRVGN</sequence>